<dbReference type="PROSITE" id="PS00022">
    <property type="entry name" value="EGF_1"/>
    <property type="match status" value="2"/>
</dbReference>
<keyword evidence="3" id="KW-1015">Disulfide bond</keyword>
<dbReference type="PROSITE" id="PS01186">
    <property type="entry name" value="EGF_2"/>
    <property type="match status" value="1"/>
</dbReference>
<dbReference type="InterPro" id="IPR056619">
    <property type="entry name" value="C8-3_MUC4"/>
</dbReference>
<sequence length="200" mass="21535">LCGDDKLCLFDVAATGDLSIGEATKEVEEDLQILEEILQPTVCDPQCVNGACVGNNSCFCSEGYQGIACNQPVLNECEENICVNGGTCSLIAGDTVCSCLDRYTGINCEDLISSPTSSPSLTPSSASLSVLLVIVFVALTVIIVVIVLILVAIFCIQKKKRDLKNPSQLQSTNPFYNDDPEGDTEAYELDWHSKDKKNEN</sequence>
<gene>
    <name evidence="7" type="primary">109590571</name>
</gene>
<dbReference type="Pfam" id="PF23263">
    <property type="entry name" value="C8-3_MUC4"/>
    <property type="match status" value="1"/>
</dbReference>
<organism evidence="7">
    <name type="scientific">Amphimedon queenslandica</name>
    <name type="common">Sponge</name>
    <dbReference type="NCBI Taxonomy" id="400682"/>
    <lineage>
        <taxon>Eukaryota</taxon>
        <taxon>Metazoa</taxon>
        <taxon>Porifera</taxon>
        <taxon>Demospongiae</taxon>
        <taxon>Heteroscleromorpha</taxon>
        <taxon>Haplosclerida</taxon>
        <taxon>Niphatidae</taxon>
        <taxon>Amphimedon</taxon>
    </lineage>
</organism>
<feature type="region of interest" description="Disordered" evidence="4">
    <location>
        <begin position="164"/>
        <end position="200"/>
    </location>
</feature>
<accession>A0A1X7T0G3</accession>
<evidence type="ECO:0000256" key="2">
    <source>
        <dbReference type="ARBA" id="ARBA00023136"/>
    </source>
</evidence>
<evidence type="ECO:0000256" key="4">
    <source>
        <dbReference type="SAM" id="MobiDB-lite"/>
    </source>
</evidence>
<keyword evidence="5" id="KW-1133">Transmembrane helix</keyword>
<feature type="compositionally biased region" description="Polar residues" evidence="4">
    <location>
        <begin position="165"/>
        <end position="175"/>
    </location>
</feature>
<dbReference type="PROSITE" id="PS50026">
    <property type="entry name" value="EGF_3"/>
    <property type="match status" value="1"/>
</dbReference>
<evidence type="ECO:0000313" key="7">
    <source>
        <dbReference type="EnsemblMetazoa" id="Aqu2.1.07677_001"/>
    </source>
</evidence>
<proteinExistence type="predicted"/>
<protein>
    <recommendedName>
        <fullName evidence="6">EGF-like domain-containing protein</fullName>
    </recommendedName>
</protein>
<dbReference type="InterPro" id="IPR050906">
    <property type="entry name" value="Notch_signaling"/>
</dbReference>
<keyword evidence="5" id="KW-0812">Transmembrane</keyword>
<dbReference type="SMART" id="SM00181">
    <property type="entry name" value="EGF"/>
    <property type="match status" value="2"/>
</dbReference>
<dbReference type="InterPro" id="IPR000742">
    <property type="entry name" value="EGF"/>
</dbReference>
<feature type="compositionally biased region" description="Basic and acidic residues" evidence="4">
    <location>
        <begin position="189"/>
        <end position="200"/>
    </location>
</feature>
<reference evidence="7" key="1">
    <citation type="submission" date="2017-05" db="UniProtKB">
        <authorList>
            <consortium name="EnsemblMetazoa"/>
        </authorList>
    </citation>
    <scope>IDENTIFICATION</scope>
</reference>
<dbReference type="EnsemblMetazoa" id="Aqu2.1.07677_001">
    <property type="protein sequence ID" value="Aqu2.1.07677_001"/>
    <property type="gene ID" value="Aqu2.1.07677"/>
</dbReference>
<dbReference type="SUPFAM" id="SSF57196">
    <property type="entry name" value="EGF/Laminin"/>
    <property type="match status" value="1"/>
</dbReference>
<dbReference type="OrthoDB" id="10045365at2759"/>
<dbReference type="KEGG" id="aqu:109590571"/>
<dbReference type="InParanoid" id="A0A1X7T0G3"/>
<evidence type="ECO:0000259" key="6">
    <source>
        <dbReference type="PROSITE" id="PS50026"/>
    </source>
</evidence>
<feature type="disulfide bond" evidence="3">
    <location>
        <begin position="99"/>
        <end position="108"/>
    </location>
</feature>
<dbReference type="AlphaFoldDB" id="A0A1X7T0G3"/>
<evidence type="ECO:0000256" key="1">
    <source>
        <dbReference type="ARBA" id="ARBA00004370"/>
    </source>
</evidence>
<evidence type="ECO:0000256" key="5">
    <source>
        <dbReference type="SAM" id="Phobius"/>
    </source>
</evidence>
<comment type="subcellular location">
    <subcellularLocation>
        <location evidence="1">Membrane</location>
    </subcellularLocation>
</comment>
<keyword evidence="3" id="KW-0245">EGF-like domain</keyword>
<dbReference type="CDD" id="cd00054">
    <property type="entry name" value="EGF_CA"/>
    <property type="match status" value="1"/>
</dbReference>
<dbReference type="Gene3D" id="2.10.25.10">
    <property type="entry name" value="Laminin"/>
    <property type="match status" value="2"/>
</dbReference>
<comment type="caution">
    <text evidence="3">Lacks conserved residue(s) required for the propagation of feature annotation.</text>
</comment>
<keyword evidence="2 5" id="KW-0472">Membrane</keyword>
<dbReference type="GO" id="GO:0016020">
    <property type="term" value="C:membrane"/>
    <property type="evidence" value="ECO:0007669"/>
    <property type="project" value="UniProtKB-SubCell"/>
</dbReference>
<dbReference type="PANTHER" id="PTHR24044">
    <property type="entry name" value="NOTCH LIGAND FAMILY MEMBER"/>
    <property type="match status" value="1"/>
</dbReference>
<name>A0A1X7T0G3_AMPQE</name>
<feature type="transmembrane region" description="Helical" evidence="5">
    <location>
        <begin position="128"/>
        <end position="156"/>
    </location>
</feature>
<evidence type="ECO:0000256" key="3">
    <source>
        <dbReference type="PROSITE-ProRule" id="PRU00076"/>
    </source>
</evidence>
<feature type="compositionally biased region" description="Acidic residues" evidence="4">
    <location>
        <begin position="178"/>
        <end position="188"/>
    </location>
</feature>
<feature type="domain" description="EGF-like" evidence="6">
    <location>
        <begin position="73"/>
        <end position="109"/>
    </location>
</feature>